<dbReference type="AlphaFoldDB" id="A0ABD3KEJ6"/>
<gene>
    <name evidence="2" type="ORF">ACJRO7_025328</name>
</gene>
<organism evidence="2 3">
    <name type="scientific">Eucalyptus globulus</name>
    <name type="common">Tasmanian blue gum</name>
    <dbReference type="NCBI Taxonomy" id="34317"/>
    <lineage>
        <taxon>Eukaryota</taxon>
        <taxon>Viridiplantae</taxon>
        <taxon>Streptophyta</taxon>
        <taxon>Embryophyta</taxon>
        <taxon>Tracheophyta</taxon>
        <taxon>Spermatophyta</taxon>
        <taxon>Magnoliopsida</taxon>
        <taxon>eudicotyledons</taxon>
        <taxon>Gunneridae</taxon>
        <taxon>Pentapetalae</taxon>
        <taxon>rosids</taxon>
        <taxon>malvids</taxon>
        <taxon>Myrtales</taxon>
        <taxon>Myrtaceae</taxon>
        <taxon>Myrtoideae</taxon>
        <taxon>Eucalypteae</taxon>
        <taxon>Eucalyptus</taxon>
    </lineage>
</organism>
<dbReference type="Proteomes" id="UP001634007">
    <property type="component" value="Unassembled WGS sequence"/>
</dbReference>
<evidence type="ECO:0000313" key="2">
    <source>
        <dbReference type="EMBL" id="KAL3736356.1"/>
    </source>
</evidence>
<feature type="transmembrane region" description="Helical" evidence="1">
    <location>
        <begin position="80"/>
        <end position="98"/>
    </location>
</feature>
<keyword evidence="1" id="KW-0812">Transmembrane</keyword>
<keyword evidence="3" id="KW-1185">Reference proteome</keyword>
<keyword evidence="1" id="KW-0472">Membrane</keyword>
<sequence>MTQIWLGLVLLEMALIVVLRFEEFLGEWLMLAVLLLEGRGRLVTRTVAATMMIIFSSAIYKVLCDVRHFTHANNLVEASLIGFSLLLGMLICVLHYSVARHYMLRILRGALFQELAST</sequence>
<proteinExistence type="predicted"/>
<dbReference type="EMBL" id="JBJKBG010000006">
    <property type="protein sequence ID" value="KAL3736356.1"/>
    <property type="molecule type" value="Genomic_DNA"/>
</dbReference>
<keyword evidence="1" id="KW-1133">Transmembrane helix</keyword>
<comment type="caution">
    <text evidence="2">The sequence shown here is derived from an EMBL/GenBank/DDBJ whole genome shotgun (WGS) entry which is preliminary data.</text>
</comment>
<protein>
    <submittedName>
        <fullName evidence="2">Uncharacterized protein</fullName>
    </submittedName>
</protein>
<reference evidence="2 3" key="1">
    <citation type="submission" date="2024-11" db="EMBL/GenBank/DDBJ databases">
        <title>Chromosome-level genome assembly of Eucalyptus globulus Labill. provides insights into its genome evolution.</title>
        <authorList>
            <person name="Li X."/>
        </authorList>
    </citation>
    <scope>NUCLEOTIDE SEQUENCE [LARGE SCALE GENOMIC DNA]</scope>
    <source>
        <strain evidence="2">CL2024</strain>
        <tissue evidence="2">Fresh tender leaves</tissue>
    </source>
</reference>
<feature type="transmembrane region" description="Helical" evidence="1">
    <location>
        <begin position="6"/>
        <end position="35"/>
    </location>
</feature>
<accession>A0ABD3KEJ6</accession>
<name>A0ABD3KEJ6_EUCGL</name>
<evidence type="ECO:0000313" key="3">
    <source>
        <dbReference type="Proteomes" id="UP001634007"/>
    </source>
</evidence>
<evidence type="ECO:0000256" key="1">
    <source>
        <dbReference type="SAM" id="Phobius"/>
    </source>
</evidence>
<feature type="transmembrane region" description="Helical" evidence="1">
    <location>
        <begin position="42"/>
        <end position="60"/>
    </location>
</feature>